<evidence type="ECO:0000256" key="1">
    <source>
        <dbReference type="SAM" id="MobiDB-lite"/>
    </source>
</evidence>
<keyword evidence="3" id="KW-1185">Reference proteome</keyword>
<organism evidence="2 3">
    <name type="scientific">Trichonephila inaurata madagascariensis</name>
    <dbReference type="NCBI Taxonomy" id="2747483"/>
    <lineage>
        <taxon>Eukaryota</taxon>
        <taxon>Metazoa</taxon>
        <taxon>Ecdysozoa</taxon>
        <taxon>Arthropoda</taxon>
        <taxon>Chelicerata</taxon>
        <taxon>Arachnida</taxon>
        <taxon>Araneae</taxon>
        <taxon>Araneomorphae</taxon>
        <taxon>Entelegynae</taxon>
        <taxon>Araneoidea</taxon>
        <taxon>Nephilidae</taxon>
        <taxon>Trichonephila</taxon>
        <taxon>Trichonephila inaurata</taxon>
    </lineage>
</organism>
<feature type="region of interest" description="Disordered" evidence="1">
    <location>
        <begin position="1"/>
        <end position="21"/>
    </location>
</feature>
<dbReference type="AlphaFoldDB" id="A0A8X7CRP6"/>
<comment type="caution">
    <text evidence="2">The sequence shown here is derived from an EMBL/GenBank/DDBJ whole genome shotgun (WGS) entry which is preliminary data.</text>
</comment>
<gene>
    <name evidence="2" type="ORF">TNIN_72271</name>
</gene>
<evidence type="ECO:0000313" key="3">
    <source>
        <dbReference type="Proteomes" id="UP000886998"/>
    </source>
</evidence>
<dbReference type="Proteomes" id="UP000886998">
    <property type="component" value="Unassembled WGS sequence"/>
</dbReference>
<accession>A0A8X7CRP6</accession>
<protein>
    <submittedName>
        <fullName evidence="2">Uncharacterized protein</fullName>
    </submittedName>
</protein>
<dbReference type="EMBL" id="BMAV01023121">
    <property type="protein sequence ID" value="GFY78648.1"/>
    <property type="molecule type" value="Genomic_DNA"/>
</dbReference>
<reference evidence="2" key="1">
    <citation type="submission" date="2020-08" db="EMBL/GenBank/DDBJ databases">
        <title>Multicomponent nature underlies the extraordinary mechanical properties of spider dragline silk.</title>
        <authorList>
            <person name="Kono N."/>
            <person name="Nakamura H."/>
            <person name="Mori M."/>
            <person name="Yoshida Y."/>
            <person name="Ohtoshi R."/>
            <person name="Malay A.D."/>
            <person name="Moran D.A.P."/>
            <person name="Tomita M."/>
            <person name="Numata K."/>
            <person name="Arakawa K."/>
        </authorList>
    </citation>
    <scope>NUCLEOTIDE SEQUENCE</scope>
</reference>
<name>A0A8X7CRP6_9ARAC</name>
<sequence length="97" mass="11131">MHNRSQETKAGTHCPKFHSSSTNSILRRLIEELESEDDDNNVMNSRLNYERSFSSWGKRRYLFWRLGLLLCRVGLSPDSGTGNSGVRQLVYPLSDLV</sequence>
<proteinExistence type="predicted"/>
<evidence type="ECO:0000313" key="2">
    <source>
        <dbReference type="EMBL" id="GFY78648.1"/>
    </source>
</evidence>